<evidence type="ECO:0000256" key="2">
    <source>
        <dbReference type="ARBA" id="ARBA00022825"/>
    </source>
</evidence>
<evidence type="ECO:0000256" key="1">
    <source>
        <dbReference type="ARBA" id="ARBA00022801"/>
    </source>
</evidence>
<feature type="domain" description="Dipeptidylpeptidase IV N-terminal" evidence="5">
    <location>
        <begin position="187"/>
        <end position="278"/>
    </location>
</feature>
<reference evidence="6 7" key="2">
    <citation type="submission" date="2015-01" db="EMBL/GenBank/DDBJ databases">
        <title>Complete genome sequence of Pyrinomonas methylaliphatogenes type strain K22T.</title>
        <authorList>
            <person name="Lee K.C.Y."/>
            <person name="Power J.F."/>
            <person name="Dunfield P.F."/>
            <person name="Morgan X.C."/>
            <person name="Huttenhower C."/>
            <person name="Stott M.B."/>
        </authorList>
    </citation>
    <scope>NUCLEOTIDE SEQUENCE [LARGE SCALE GENOMIC DNA]</scope>
    <source>
        <strain evidence="6 7">K22</strain>
    </source>
</reference>
<dbReference type="RefSeq" id="WP_041974001.1">
    <property type="nucleotide sequence ID" value="NZ_CBXV010000002.1"/>
</dbReference>
<keyword evidence="6" id="KW-0031">Aminopeptidase</keyword>
<dbReference type="GO" id="GO:0006508">
    <property type="term" value="P:proteolysis"/>
    <property type="evidence" value="ECO:0007669"/>
    <property type="project" value="InterPro"/>
</dbReference>
<sequence length="669" mass="75545" precursor="true">MERKGLLVSLALIILCAASGFAQKDRLTLDLFLDWEYVASPQLSPDGRQIVYTRRWTDKVNDKYEDEIWIMNVDGSRNRFLVKGSQAQWSPDGTRIAFIAPGQPSGAQIFVRWLDTGDTTQITHLERSPSNIRWSPDGKKIAFNMIVPATNSFTVKPPPKPNGAKWIDPPRVIDRLNYRADGAGYRPEGFMHIFIVSADGGTPRQVTDGDYNHGAPEWMPDSDTLVFSAVRKPDAEYLRNGTEIYKLSLRTGRIQQLTDRDGPDVNPTVSPDGRLIAYTGYDQTDDTYIVSKLYLMDADGNNKKVLTPDFDRSPEELFWAPDGSGIYFTTEDRGTNNLWFISATGGAPRQITQGNHQLSVTAIGKDGTVVGILTGPQQPPDVVVFSLKQPTPRRVTFVNDDLLAGRKLGEVEEIWYDSVGGFKIQGWIVKPPDFDPHKKYPLILYIHGGPHAMYGVGFNFEFQNHAAEGYVVLYVNPRGSTGYGQTFGNAIKNNYPGDDYVDLMRGVDEAIKRGYIDERNLFVCGGSGGGVLTAWIVGHTDRFAAAVSMKPVVNWYSFVGTTDSAMWYYNFKKFPWEDPQEHLRRSPLAYVGNVKTPTMLLTGELDLRTPMEQTEQFYRALKMRKVDTVMVRLNDEYHGFNAPLGPRHPSNRLWQILYLRGWFERYRKK</sequence>
<dbReference type="STRING" id="454194.PYK22_00501"/>
<dbReference type="InterPro" id="IPR011042">
    <property type="entry name" value="6-blade_b-propeller_TolB-like"/>
</dbReference>
<dbReference type="GO" id="GO:0004252">
    <property type="term" value="F:serine-type endopeptidase activity"/>
    <property type="evidence" value="ECO:0007669"/>
    <property type="project" value="TreeGrafter"/>
</dbReference>
<dbReference type="PANTHER" id="PTHR42776:SF27">
    <property type="entry name" value="DIPEPTIDYL PEPTIDASE FAMILY MEMBER 6"/>
    <property type="match status" value="1"/>
</dbReference>
<dbReference type="PANTHER" id="PTHR42776">
    <property type="entry name" value="SERINE PEPTIDASE S9 FAMILY MEMBER"/>
    <property type="match status" value="1"/>
</dbReference>
<keyword evidence="1" id="KW-0378">Hydrolase</keyword>
<keyword evidence="6" id="KW-0645">Protease</keyword>
<dbReference type="Proteomes" id="UP000031518">
    <property type="component" value="Unassembled WGS sequence"/>
</dbReference>
<dbReference type="GO" id="GO:0004177">
    <property type="term" value="F:aminopeptidase activity"/>
    <property type="evidence" value="ECO:0007669"/>
    <property type="project" value="UniProtKB-KW"/>
</dbReference>
<dbReference type="InterPro" id="IPR029058">
    <property type="entry name" value="AB_hydrolase_fold"/>
</dbReference>
<dbReference type="Gene3D" id="2.120.10.30">
    <property type="entry name" value="TolB, C-terminal domain"/>
    <property type="match status" value="3"/>
</dbReference>
<dbReference type="InterPro" id="IPR001375">
    <property type="entry name" value="Peptidase_S9_cat"/>
</dbReference>
<dbReference type="SUPFAM" id="SSF53474">
    <property type="entry name" value="alpha/beta-Hydrolases"/>
    <property type="match status" value="1"/>
</dbReference>
<dbReference type="Pfam" id="PF00930">
    <property type="entry name" value="DPPIV_N"/>
    <property type="match status" value="1"/>
</dbReference>
<feature type="domain" description="Peptidase S9 prolyl oligopeptidase catalytic" evidence="4">
    <location>
        <begin position="458"/>
        <end position="643"/>
    </location>
</feature>
<feature type="chain" id="PRO_5002110832" evidence="3">
    <location>
        <begin position="25"/>
        <end position="669"/>
    </location>
</feature>
<evidence type="ECO:0000259" key="5">
    <source>
        <dbReference type="Pfam" id="PF00930"/>
    </source>
</evidence>
<dbReference type="EMBL" id="CBXV010000002">
    <property type="protein sequence ID" value="CDM64507.1"/>
    <property type="molecule type" value="Genomic_DNA"/>
</dbReference>
<evidence type="ECO:0000256" key="3">
    <source>
        <dbReference type="SAM" id="SignalP"/>
    </source>
</evidence>
<accession>A0A0B6WUU6</accession>
<proteinExistence type="predicted"/>
<dbReference type="Pfam" id="PF07676">
    <property type="entry name" value="PD40"/>
    <property type="match status" value="2"/>
</dbReference>
<dbReference type="Gene3D" id="3.40.50.1820">
    <property type="entry name" value="alpha/beta hydrolase"/>
    <property type="match status" value="1"/>
</dbReference>
<feature type="signal peptide" evidence="3">
    <location>
        <begin position="1"/>
        <end position="24"/>
    </location>
</feature>
<gene>
    <name evidence="6" type="ORF">PYK22_00501</name>
</gene>
<evidence type="ECO:0000313" key="6">
    <source>
        <dbReference type="EMBL" id="CDM64507.1"/>
    </source>
</evidence>
<name>A0A0B6WUU6_9BACT</name>
<protein>
    <submittedName>
        <fullName evidence="6">Dipeptidyl aminopeptidase/acylaminoacyl peptidase</fullName>
    </submittedName>
</protein>
<organism evidence="6 7">
    <name type="scientific">Pyrinomonas methylaliphatogenes</name>
    <dbReference type="NCBI Taxonomy" id="454194"/>
    <lineage>
        <taxon>Bacteria</taxon>
        <taxon>Pseudomonadati</taxon>
        <taxon>Acidobacteriota</taxon>
        <taxon>Blastocatellia</taxon>
        <taxon>Blastocatellales</taxon>
        <taxon>Pyrinomonadaceae</taxon>
        <taxon>Pyrinomonas</taxon>
    </lineage>
</organism>
<reference evidence="6 7" key="1">
    <citation type="submission" date="2013-12" db="EMBL/GenBank/DDBJ databases">
        <authorList>
            <person name="Stott M."/>
        </authorList>
    </citation>
    <scope>NUCLEOTIDE SEQUENCE [LARGE SCALE GENOMIC DNA]</scope>
    <source>
        <strain evidence="6 7">K22</strain>
    </source>
</reference>
<dbReference type="SUPFAM" id="SSF82171">
    <property type="entry name" value="DPP6 N-terminal domain-like"/>
    <property type="match status" value="1"/>
</dbReference>
<dbReference type="InterPro" id="IPR011659">
    <property type="entry name" value="WD40"/>
</dbReference>
<keyword evidence="7" id="KW-1185">Reference proteome</keyword>
<keyword evidence="3" id="KW-0732">Signal</keyword>
<keyword evidence="2" id="KW-0720">Serine protease</keyword>
<evidence type="ECO:0000313" key="7">
    <source>
        <dbReference type="Proteomes" id="UP000031518"/>
    </source>
</evidence>
<dbReference type="InterPro" id="IPR002469">
    <property type="entry name" value="Peptidase_S9B_N"/>
</dbReference>
<dbReference type="Pfam" id="PF00326">
    <property type="entry name" value="Peptidase_S9"/>
    <property type="match status" value="1"/>
</dbReference>
<dbReference type="AlphaFoldDB" id="A0A0B6WUU6"/>
<evidence type="ECO:0000259" key="4">
    <source>
        <dbReference type="Pfam" id="PF00326"/>
    </source>
</evidence>